<accession>A0A941DCL9</accession>
<dbReference type="EMBL" id="JAGSPM010000001">
    <property type="protein sequence ID" value="MBR7745188.1"/>
    <property type="molecule type" value="Genomic_DNA"/>
</dbReference>
<dbReference type="PANTHER" id="PTHR24567:SF68">
    <property type="entry name" value="DNA-BINDING TRANSCRIPTIONAL DUAL REGULATOR CRP"/>
    <property type="match status" value="1"/>
</dbReference>
<dbReference type="Pfam" id="PF00027">
    <property type="entry name" value="cNMP_binding"/>
    <property type="match status" value="1"/>
</dbReference>
<dbReference type="InterPro" id="IPR036390">
    <property type="entry name" value="WH_DNA-bd_sf"/>
</dbReference>
<dbReference type="Gene3D" id="1.10.10.10">
    <property type="entry name" value="Winged helix-like DNA-binding domain superfamily/Winged helix DNA-binding domain"/>
    <property type="match status" value="1"/>
</dbReference>
<dbReference type="SMART" id="SM00419">
    <property type="entry name" value="HTH_CRP"/>
    <property type="match status" value="1"/>
</dbReference>
<dbReference type="InterPro" id="IPR050397">
    <property type="entry name" value="Env_Response_Regulators"/>
</dbReference>
<keyword evidence="2" id="KW-0238">DNA-binding</keyword>
<dbReference type="SMART" id="SM00100">
    <property type="entry name" value="cNMP"/>
    <property type="match status" value="1"/>
</dbReference>
<protein>
    <submittedName>
        <fullName evidence="6">Crp/Fnr family transcriptional regulator</fullName>
    </submittedName>
</protein>
<dbReference type="Pfam" id="PF13545">
    <property type="entry name" value="HTH_Crp_2"/>
    <property type="match status" value="1"/>
</dbReference>
<reference evidence="6 7" key="1">
    <citation type="submission" date="2021-04" db="EMBL/GenBank/DDBJ databases">
        <title>novel species isolated from subtropical streams in China.</title>
        <authorList>
            <person name="Lu H."/>
        </authorList>
    </citation>
    <scope>NUCLEOTIDE SEQUENCE [LARGE SCALE GENOMIC DNA]</scope>
    <source>
        <strain evidence="6 7">BYS107W</strain>
    </source>
</reference>
<keyword evidence="3" id="KW-0804">Transcription</keyword>
<dbReference type="SUPFAM" id="SSF51206">
    <property type="entry name" value="cAMP-binding domain-like"/>
    <property type="match status" value="1"/>
</dbReference>
<name>A0A941DCL9_9BURK</name>
<dbReference type="PROSITE" id="PS50042">
    <property type="entry name" value="CNMP_BINDING_3"/>
    <property type="match status" value="1"/>
</dbReference>
<dbReference type="InterPro" id="IPR036388">
    <property type="entry name" value="WH-like_DNA-bd_sf"/>
</dbReference>
<dbReference type="Gene3D" id="2.60.120.10">
    <property type="entry name" value="Jelly Rolls"/>
    <property type="match status" value="1"/>
</dbReference>
<gene>
    <name evidence="6" type="ORF">KDM92_01230</name>
</gene>
<evidence type="ECO:0000313" key="7">
    <source>
        <dbReference type="Proteomes" id="UP000680158"/>
    </source>
</evidence>
<evidence type="ECO:0000256" key="2">
    <source>
        <dbReference type="ARBA" id="ARBA00023125"/>
    </source>
</evidence>
<evidence type="ECO:0000256" key="3">
    <source>
        <dbReference type="ARBA" id="ARBA00023163"/>
    </source>
</evidence>
<dbReference type="GO" id="GO:0003700">
    <property type="term" value="F:DNA-binding transcription factor activity"/>
    <property type="evidence" value="ECO:0007669"/>
    <property type="project" value="TreeGrafter"/>
</dbReference>
<feature type="domain" description="Cyclic nucleotide-binding" evidence="4">
    <location>
        <begin position="15"/>
        <end position="135"/>
    </location>
</feature>
<proteinExistence type="predicted"/>
<feature type="domain" description="HTH crp-type" evidence="5">
    <location>
        <begin position="149"/>
        <end position="217"/>
    </location>
</feature>
<dbReference type="PROSITE" id="PS51063">
    <property type="entry name" value="HTH_CRP_2"/>
    <property type="match status" value="1"/>
</dbReference>
<dbReference type="InterPro" id="IPR018490">
    <property type="entry name" value="cNMP-bd_dom_sf"/>
</dbReference>
<evidence type="ECO:0000313" key="6">
    <source>
        <dbReference type="EMBL" id="MBR7745188.1"/>
    </source>
</evidence>
<dbReference type="AlphaFoldDB" id="A0A941DCL9"/>
<dbReference type="GO" id="GO:0003677">
    <property type="term" value="F:DNA binding"/>
    <property type="evidence" value="ECO:0007669"/>
    <property type="project" value="UniProtKB-KW"/>
</dbReference>
<evidence type="ECO:0000259" key="4">
    <source>
        <dbReference type="PROSITE" id="PS50042"/>
    </source>
</evidence>
<dbReference type="InterPro" id="IPR012318">
    <property type="entry name" value="HTH_CRP"/>
</dbReference>
<dbReference type="Proteomes" id="UP000680158">
    <property type="component" value="Unassembled WGS sequence"/>
</dbReference>
<dbReference type="GO" id="GO:0005829">
    <property type="term" value="C:cytosol"/>
    <property type="evidence" value="ECO:0007669"/>
    <property type="project" value="TreeGrafter"/>
</dbReference>
<evidence type="ECO:0000259" key="5">
    <source>
        <dbReference type="PROSITE" id="PS51063"/>
    </source>
</evidence>
<sequence length="238" mass="26664">MGKINIDGLLANQALFKHISPFELESLKTSVVKVDLEKGLMLFQKGNLADGCYILVFGLIKLAIPSSASSDKIVELIRPGQSFGEAMMFLDEPYPFYAEALEPSLLLRLPKNALLTLLEHSPVIARQMMTGLSYRLLGFIRNVERHALHNAMQRVVDYLVQVSVSQNSTHIRLELKKNVVASLLNLTPETFSRTLHHLSGLGLIQVRASRIHIHCLETLKNYPVDEPATVSCPKKRIR</sequence>
<dbReference type="PANTHER" id="PTHR24567">
    <property type="entry name" value="CRP FAMILY TRANSCRIPTIONAL REGULATORY PROTEIN"/>
    <property type="match status" value="1"/>
</dbReference>
<dbReference type="RefSeq" id="WP_186923606.1">
    <property type="nucleotide sequence ID" value="NZ_JAGSPM010000001.1"/>
</dbReference>
<dbReference type="InterPro" id="IPR014710">
    <property type="entry name" value="RmlC-like_jellyroll"/>
</dbReference>
<dbReference type="CDD" id="cd00038">
    <property type="entry name" value="CAP_ED"/>
    <property type="match status" value="1"/>
</dbReference>
<comment type="caution">
    <text evidence="6">The sequence shown here is derived from an EMBL/GenBank/DDBJ whole genome shotgun (WGS) entry which is preliminary data.</text>
</comment>
<dbReference type="SUPFAM" id="SSF46785">
    <property type="entry name" value="Winged helix' DNA-binding domain"/>
    <property type="match status" value="1"/>
</dbReference>
<keyword evidence="7" id="KW-1185">Reference proteome</keyword>
<evidence type="ECO:0000256" key="1">
    <source>
        <dbReference type="ARBA" id="ARBA00023015"/>
    </source>
</evidence>
<keyword evidence="1" id="KW-0805">Transcription regulation</keyword>
<organism evidence="6 7">
    <name type="scientific">Undibacterium baiyunense</name>
    <dbReference type="NCBI Taxonomy" id="2828731"/>
    <lineage>
        <taxon>Bacteria</taxon>
        <taxon>Pseudomonadati</taxon>
        <taxon>Pseudomonadota</taxon>
        <taxon>Betaproteobacteria</taxon>
        <taxon>Burkholderiales</taxon>
        <taxon>Oxalobacteraceae</taxon>
        <taxon>Undibacterium</taxon>
    </lineage>
</organism>
<dbReference type="InterPro" id="IPR000595">
    <property type="entry name" value="cNMP-bd_dom"/>
</dbReference>